<dbReference type="GO" id="GO:0005768">
    <property type="term" value="C:endosome"/>
    <property type="evidence" value="ECO:0007669"/>
    <property type="project" value="TreeGrafter"/>
</dbReference>
<accession>A0A8S1N6N4</accession>
<dbReference type="Pfam" id="PF04841">
    <property type="entry name" value="Vps16_N"/>
    <property type="match status" value="1"/>
</dbReference>
<dbReference type="Proteomes" id="UP000692954">
    <property type="component" value="Unassembled WGS sequence"/>
</dbReference>
<dbReference type="GO" id="GO:0005765">
    <property type="term" value="C:lysosomal membrane"/>
    <property type="evidence" value="ECO:0007669"/>
    <property type="project" value="TreeGrafter"/>
</dbReference>
<dbReference type="InterPro" id="IPR006926">
    <property type="entry name" value="Vps16_N"/>
</dbReference>
<dbReference type="GO" id="GO:0030897">
    <property type="term" value="C:HOPS complex"/>
    <property type="evidence" value="ECO:0007669"/>
    <property type="project" value="TreeGrafter"/>
</dbReference>
<proteinExistence type="predicted"/>
<reference evidence="2" key="1">
    <citation type="submission" date="2021-01" db="EMBL/GenBank/DDBJ databases">
        <authorList>
            <consortium name="Genoscope - CEA"/>
            <person name="William W."/>
        </authorList>
    </citation>
    <scope>NUCLEOTIDE SEQUENCE</scope>
</reference>
<dbReference type="GO" id="GO:0016197">
    <property type="term" value="P:endosomal transport"/>
    <property type="evidence" value="ECO:0007669"/>
    <property type="project" value="TreeGrafter"/>
</dbReference>
<sequence>MPIDLKEEDIKKEETAEKDITKIERPRKMVFCRDDCVVLQLQQYIVLVSQDSYTKVKMSNPHFQIKQEYDGVRILTQKKNEILRKLPDSFVNGLNYILHMNHLNKRILLKMMNQIQKTELGEAVNDCIKSGQFEINPEYQMKLLKAASYGKTFLGNQLIYPNLLNETCKYLRVSNALRRNGTTGGRVVTYEQTLQLIKNPDLFITLLLKYNLHYLVIEISRFLKYQIKQKSTIYTHWACCKVESQQDDEQLCQIIKEKIKEQKGISFTQIAQKSIEIVKSQLDRKLLDNEQSLSKRIPVLIWMANYQQGNNNSYYEKALIDAINSKDSNLIYLVIMKFLKTDMDETYKFGILSQNQISQAHLIYYLRNFDDKYQQKYLQYLKNMMKVDIQPSIKLINKVAQMRKLDFQNLLRNSLKKRVKIHSIAKCYKHKQEH</sequence>
<comment type="caution">
    <text evidence="2">The sequence shown here is derived from an EMBL/GenBank/DDBJ whole genome shotgun (WGS) entry which is preliminary data.</text>
</comment>
<dbReference type="InterPro" id="IPR016534">
    <property type="entry name" value="VPS16"/>
</dbReference>
<gene>
    <name evidence="2" type="ORF">PSON_ATCC_30995.1.T0520182</name>
</gene>
<evidence type="ECO:0000313" key="2">
    <source>
        <dbReference type="EMBL" id="CAD8088100.1"/>
    </source>
</evidence>
<dbReference type="OrthoDB" id="1792at2759"/>
<dbReference type="EMBL" id="CAJJDN010000052">
    <property type="protein sequence ID" value="CAD8088100.1"/>
    <property type="molecule type" value="Genomic_DNA"/>
</dbReference>
<dbReference type="PANTHER" id="PTHR12811:SF0">
    <property type="entry name" value="VACUOLAR PROTEIN SORTING-ASSOCIATED PROTEIN 16 HOMOLOG"/>
    <property type="match status" value="1"/>
</dbReference>
<dbReference type="GO" id="GO:0003779">
    <property type="term" value="F:actin binding"/>
    <property type="evidence" value="ECO:0007669"/>
    <property type="project" value="TreeGrafter"/>
</dbReference>
<feature type="domain" description="Vps16 N-terminal" evidence="1">
    <location>
        <begin position="13"/>
        <end position="156"/>
    </location>
</feature>
<dbReference type="AlphaFoldDB" id="A0A8S1N6N4"/>
<dbReference type="GO" id="GO:0042144">
    <property type="term" value="P:vacuole fusion, non-autophagic"/>
    <property type="evidence" value="ECO:0007669"/>
    <property type="project" value="TreeGrafter"/>
</dbReference>
<dbReference type="PANTHER" id="PTHR12811">
    <property type="entry name" value="VACUOLAR PROTEIN SORTING VPS16"/>
    <property type="match status" value="1"/>
</dbReference>
<dbReference type="GO" id="GO:0006886">
    <property type="term" value="P:intracellular protein transport"/>
    <property type="evidence" value="ECO:0007669"/>
    <property type="project" value="InterPro"/>
</dbReference>
<organism evidence="2 3">
    <name type="scientific">Paramecium sonneborni</name>
    <dbReference type="NCBI Taxonomy" id="65129"/>
    <lineage>
        <taxon>Eukaryota</taxon>
        <taxon>Sar</taxon>
        <taxon>Alveolata</taxon>
        <taxon>Ciliophora</taxon>
        <taxon>Intramacronucleata</taxon>
        <taxon>Oligohymenophorea</taxon>
        <taxon>Peniculida</taxon>
        <taxon>Parameciidae</taxon>
        <taxon>Paramecium</taxon>
    </lineage>
</organism>
<protein>
    <recommendedName>
        <fullName evidence="1">Vps16 N-terminal domain-containing protein</fullName>
    </recommendedName>
</protein>
<keyword evidence="3" id="KW-1185">Reference proteome</keyword>
<name>A0A8S1N6N4_9CILI</name>
<evidence type="ECO:0000259" key="1">
    <source>
        <dbReference type="Pfam" id="PF04841"/>
    </source>
</evidence>
<evidence type="ECO:0000313" key="3">
    <source>
        <dbReference type="Proteomes" id="UP000692954"/>
    </source>
</evidence>